<dbReference type="Gene3D" id="1.10.287.470">
    <property type="entry name" value="Helix hairpin bin"/>
    <property type="match status" value="1"/>
</dbReference>
<name>A0A378Y3C0_PAEPO</name>
<evidence type="ECO:0000256" key="1">
    <source>
        <dbReference type="ARBA" id="ARBA00004196"/>
    </source>
</evidence>
<reference evidence="8 9" key="1">
    <citation type="submission" date="2018-06" db="EMBL/GenBank/DDBJ databases">
        <authorList>
            <consortium name="Pathogen Informatics"/>
            <person name="Doyle S."/>
        </authorList>
    </citation>
    <scope>NUCLEOTIDE SEQUENCE [LARGE SCALE GENOMIC DNA]</scope>
    <source>
        <strain evidence="8 9">NCTC10343</strain>
    </source>
</reference>
<dbReference type="SUPFAM" id="SSF111369">
    <property type="entry name" value="HlyD-like secretion proteins"/>
    <property type="match status" value="2"/>
</dbReference>
<dbReference type="PANTHER" id="PTHR32347">
    <property type="entry name" value="EFFLUX SYSTEM COMPONENT YKNX-RELATED"/>
    <property type="match status" value="1"/>
</dbReference>
<dbReference type="AlphaFoldDB" id="A0A378Y3C0"/>
<dbReference type="RefSeq" id="WP_019688567.1">
    <property type="nucleotide sequence ID" value="NZ_CP036496.1"/>
</dbReference>
<dbReference type="GO" id="GO:0016020">
    <property type="term" value="C:membrane"/>
    <property type="evidence" value="ECO:0007669"/>
    <property type="project" value="InterPro"/>
</dbReference>
<keyword evidence="3 4" id="KW-0175">Coiled coil</keyword>
<evidence type="ECO:0000259" key="7">
    <source>
        <dbReference type="Pfam" id="PF25990"/>
    </source>
</evidence>
<evidence type="ECO:0000313" key="9">
    <source>
        <dbReference type="Proteomes" id="UP000254400"/>
    </source>
</evidence>
<dbReference type="InterPro" id="IPR058636">
    <property type="entry name" value="Beta-barrel_YknX"/>
</dbReference>
<dbReference type="GO" id="GO:0030313">
    <property type="term" value="C:cell envelope"/>
    <property type="evidence" value="ECO:0007669"/>
    <property type="project" value="UniProtKB-SubCell"/>
</dbReference>
<feature type="coiled-coil region" evidence="4">
    <location>
        <begin position="120"/>
        <end position="241"/>
    </location>
</feature>
<feature type="domain" description="YknX-like beta-barrel" evidence="7">
    <location>
        <begin position="325"/>
        <end position="398"/>
    </location>
</feature>
<evidence type="ECO:0000256" key="3">
    <source>
        <dbReference type="ARBA" id="ARBA00023054"/>
    </source>
</evidence>
<comment type="similarity">
    <text evidence="2">Belongs to the membrane fusion protein (MFP) (TC 8.A.1) family.</text>
</comment>
<dbReference type="Pfam" id="PF25990">
    <property type="entry name" value="Beta-barrel_YknX"/>
    <property type="match status" value="1"/>
</dbReference>
<evidence type="ECO:0000256" key="4">
    <source>
        <dbReference type="SAM" id="Coils"/>
    </source>
</evidence>
<evidence type="ECO:0000256" key="2">
    <source>
        <dbReference type="ARBA" id="ARBA00009477"/>
    </source>
</evidence>
<comment type="subcellular location">
    <subcellularLocation>
        <location evidence="1">Cell envelope</location>
    </subcellularLocation>
</comment>
<dbReference type="PANTHER" id="PTHR32347:SF14">
    <property type="entry name" value="EFFLUX SYSTEM COMPONENT YKNX-RELATED"/>
    <property type="match status" value="1"/>
</dbReference>
<keyword evidence="6" id="KW-0812">Transmembrane</keyword>
<dbReference type="Gene3D" id="2.40.420.20">
    <property type="match status" value="1"/>
</dbReference>
<sequence>MSEIEKKDALQVVRKKRRLKRIIGIFVLIIIAGISGTVYMNRSKEKPVEGPANQIVQVQKTNMTESLKVTGTVQASKEVNINFTNVEGAKLVAVNVKAGDSVKAGQVLARLDDSDARLQIKDAESNVAIARAKLEEAKRGPKTNDIELQKANVLKAQMAIKTAKNTMELEEAAAQKESAKVTLDKAQKDYDDQAYLVQNDAAAESDLATAKQNLDKAKLDMSNVELQYKKAQTKQTEAIEEAEMGYKTALIQLKAAQSPPEASNIQSAQASLLQAETALEQKKSVLSKLQVTAPWDGIILKVNGDVGTSPTAPFIVMNNSNTGAMKVLAKVNESDIAKLKTGLQATMHSNSFPDKQFKGEVLFVSPEPVTESNVTTYKIELSLDSQKIRLQPGMNMDVSLLLAEHKNALSVPLFALRSEGGVDGVYVAKNAANPADYEFRPVKLGVYTADQAEIKSGVKDGETIVIPPQGGSAGSNGSPEGQDPDGGQAQ</sequence>
<evidence type="ECO:0000256" key="6">
    <source>
        <dbReference type="SAM" id="Phobius"/>
    </source>
</evidence>
<keyword evidence="6" id="KW-1133">Transmembrane helix</keyword>
<proteinExistence type="inferred from homology"/>
<evidence type="ECO:0000256" key="5">
    <source>
        <dbReference type="SAM" id="MobiDB-lite"/>
    </source>
</evidence>
<feature type="transmembrane region" description="Helical" evidence="6">
    <location>
        <begin position="21"/>
        <end position="40"/>
    </location>
</feature>
<dbReference type="GO" id="GO:0022857">
    <property type="term" value="F:transmembrane transporter activity"/>
    <property type="evidence" value="ECO:0007669"/>
    <property type="project" value="InterPro"/>
</dbReference>
<dbReference type="GeneID" id="93347924"/>
<gene>
    <name evidence="8" type="primary">hlyD9</name>
    <name evidence="8" type="ORF">NCTC10343_04605</name>
</gene>
<dbReference type="Gene3D" id="2.40.30.170">
    <property type="match status" value="1"/>
</dbReference>
<protein>
    <submittedName>
        <fullName evidence="8">UPF0194 membrane protein</fullName>
    </submittedName>
</protein>
<accession>A0A378Y3C0</accession>
<keyword evidence="6" id="KW-0472">Membrane</keyword>
<evidence type="ECO:0000313" key="8">
    <source>
        <dbReference type="EMBL" id="SUA71695.1"/>
    </source>
</evidence>
<dbReference type="NCBIfam" id="TIGR01730">
    <property type="entry name" value="RND_mfp"/>
    <property type="match status" value="1"/>
</dbReference>
<dbReference type="Proteomes" id="UP000254400">
    <property type="component" value="Unassembled WGS sequence"/>
</dbReference>
<feature type="region of interest" description="Disordered" evidence="5">
    <location>
        <begin position="462"/>
        <end position="490"/>
    </location>
</feature>
<dbReference type="InterPro" id="IPR050465">
    <property type="entry name" value="UPF0194_transport"/>
</dbReference>
<dbReference type="EMBL" id="UGSC01000001">
    <property type="protein sequence ID" value="SUA71695.1"/>
    <property type="molecule type" value="Genomic_DNA"/>
</dbReference>
<dbReference type="InterPro" id="IPR006143">
    <property type="entry name" value="RND_pump_MFP"/>
</dbReference>
<dbReference type="Gene3D" id="2.40.50.100">
    <property type="match status" value="1"/>
</dbReference>
<organism evidence="8 9">
    <name type="scientific">Paenibacillus polymyxa</name>
    <name type="common">Bacillus polymyxa</name>
    <dbReference type="NCBI Taxonomy" id="1406"/>
    <lineage>
        <taxon>Bacteria</taxon>
        <taxon>Bacillati</taxon>
        <taxon>Bacillota</taxon>
        <taxon>Bacilli</taxon>
        <taxon>Bacillales</taxon>
        <taxon>Paenibacillaceae</taxon>
        <taxon>Paenibacillus</taxon>
    </lineage>
</organism>